<dbReference type="EC" id="2.1.1.37" evidence="1"/>
<proteinExistence type="inferred from homology"/>
<dbReference type="GO" id="GO:0005634">
    <property type="term" value="C:nucleus"/>
    <property type="evidence" value="ECO:0007669"/>
    <property type="project" value="TreeGrafter"/>
</dbReference>
<comment type="caution">
    <text evidence="6">The sequence shown here is derived from an EMBL/GenBank/DDBJ whole genome shotgun (WGS) entry which is preliminary data.</text>
</comment>
<dbReference type="GO" id="GO:0032259">
    <property type="term" value="P:methylation"/>
    <property type="evidence" value="ECO:0007669"/>
    <property type="project" value="UniProtKB-KW"/>
</dbReference>
<sequence length="594" mass="66424">MTRHGPFTGYRLQPNAEVIDLTEYDRVGASAGAARQTDVDTQEDLAADFPMLSIEDDEDGQAPVGYTPPIDLDEEAEDDVDELRELTPREVADLFSRATTTPLGAQAVMTPLGCVEIDMCIELSDGDFLCVKGFTRNHVKGILLRRTRWMQGSLPKKCNEVCAILKTQSALDPGIGDCLVVRNLNDIVAIRDIIFTNQPFPNLRLNMLEQAEQWPDNSFFKLGPLVCRWKKTVVSDVSNKVVIESITKLNQDECTTGTGIPHYVLRYNWIGSHVSDLLQYAYGDLCTGGGGTARGASDSGFVLKFFLDHWKDACRTLRRNWRDVDILHADTFTFLTEMDDQSFRVDVLHISFPCQPHSPAHTTEGKNDEANIATAYSVIDILKKCRPRIVTFEQTSGIVTHNGGYHFRALLHQLTAMDYGVRSGIIHCDEYGNCQPRKRLIIIAACPGETLPPFPAPTHGNSLRLQPRVTIRDRLRPLRDRAIEPHMQYSHPKPGMPYSDKQPLRKCITTDGGDSNLHPKGDRTFTLQELAALQGFPPEHRFYPKVQGATSIKKQIGNAVPPPVAKAIFLQIIKTMRETDRAMAAERARVFVID</sequence>
<dbReference type="Gene3D" id="3.90.120.10">
    <property type="entry name" value="DNA Methylase, subunit A, domain 2"/>
    <property type="match status" value="1"/>
</dbReference>
<keyword evidence="4 5" id="KW-0949">S-adenosyl-L-methionine</keyword>
<dbReference type="InterPro" id="IPR031303">
    <property type="entry name" value="C5_meth_CS"/>
</dbReference>
<accession>A0AAV9PMA0</accession>
<dbReference type="PANTHER" id="PTHR10629:SF52">
    <property type="entry name" value="DNA (CYTOSINE-5)-METHYLTRANSFERASE 1"/>
    <property type="match status" value="1"/>
</dbReference>
<evidence type="ECO:0000313" key="6">
    <source>
        <dbReference type="EMBL" id="KAK5174931.1"/>
    </source>
</evidence>
<dbReference type="PANTHER" id="PTHR10629">
    <property type="entry name" value="CYTOSINE-SPECIFIC METHYLTRANSFERASE"/>
    <property type="match status" value="1"/>
</dbReference>
<name>A0AAV9PMA0_9PEZI</name>
<dbReference type="InterPro" id="IPR050390">
    <property type="entry name" value="C5-Methyltransferase"/>
</dbReference>
<dbReference type="EMBL" id="JAVRRT010000001">
    <property type="protein sequence ID" value="KAK5174931.1"/>
    <property type="molecule type" value="Genomic_DNA"/>
</dbReference>
<dbReference type="GeneID" id="89921419"/>
<evidence type="ECO:0000256" key="2">
    <source>
        <dbReference type="ARBA" id="ARBA00022603"/>
    </source>
</evidence>
<dbReference type="PROSITE" id="PS51679">
    <property type="entry name" value="SAM_MT_C5"/>
    <property type="match status" value="1"/>
</dbReference>
<dbReference type="Gene3D" id="3.40.50.150">
    <property type="entry name" value="Vaccinia Virus protein VP39"/>
    <property type="match status" value="1"/>
</dbReference>
<evidence type="ECO:0000256" key="3">
    <source>
        <dbReference type="ARBA" id="ARBA00022679"/>
    </source>
</evidence>
<dbReference type="AlphaFoldDB" id="A0AAV9PMA0"/>
<dbReference type="GO" id="GO:0003677">
    <property type="term" value="F:DNA binding"/>
    <property type="evidence" value="ECO:0007669"/>
    <property type="project" value="TreeGrafter"/>
</dbReference>
<evidence type="ECO:0000256" key="5">
    <source>
        <dbReference type="PROSITE-ProRule" id="PRU01016"/>
    </source>
</evidence>
<dbReference type="InterPro" id="IPR001525">
    <property type="entry name" value="C5_MeTfrase"/>
</dbReference>
<evidence type="ECO:0000256" key="4">
    <source>
        <dbReference type="ARBA" id="ARBA00022691"/>
    </source>
</evidence>
<dbReference type="GO" id="GO:0044027">
    <property type="term" value="P:negative regulation of gene expression via chromosomal CpG island methylation"/>
    <property type="evidence" value="ECO:0007669"/>
    <property type="project" value="TreeGrafter"/>
</dbReference>
<dbReference type="PROSITE" id="PS00095">
    <property type="entry name" value="C5_MTASE_2"/>
    <property type="match status" value="1"/>
</dbReference>
<evidence type="ECO:0000313" key="7">
    <source>
        <dbReference type="Proteomes" id="UP001337655"/>
    </source>
</evidence>
<gene>
    <name evidence="6" type="ORF">LTR77_000067</name>
</gene>
<comment type="similarity">
    <text evidence="5">Belongs to the class I-like SAM-binding methyltransferase superfamily. C5-methyltransferase family.</text>
</comment>
<dbReference type="InterPro" id="IPR029063">
    <property type="entry name" value="SAM-dependent_MTases_sf"/>
</dbReference>
<dbReference type="RefSeq" id="XP_064663569.1">
    <property type="nucleotide sequence ID" value="XM_064797335.1"/>
</dbReference>
<keyword evidence="2 5" id="KW-0489">Methyltransferase</keyword>
<dbReference type="Proteomes" id="UP001337655">
    <property type="component" value="Unassembled WGS sequence"/>
</dbReference>
<keyword evidence="3 5" id="KW-0808">Transferase</keyword>
<dbReference type="SUPFAM" id="SSF53335">
    <property type="entry name" value="S-adenosyl-L-methionine-dependent methyltransferases"/>
    <property type="match status" value="1"/>
</dbReference>
<reference evidence="6 7" key="1">
    <citation type="submission" date="2023-08" db="EMBL/GenBank/DDBJ databases">
        <title>Black Yeasts Isolated from many extreme environments.</title>
        <authorList>
            <person name="Coleine C."/>
            <person name="Stajich J.E."/>
            <person name="Selbmann L."/>
        </authorList>
    </citation>
    <scope>NUCLEOTIDE SEQUENCE [LARGE SCALE GENOMIC DNA]</scope>
    <source>
        <strain evidence="6 7">CCFEE 5935</strain>
    </source>
</reference>
<dbReference type="Pfam" id="PF00145">
    <property type="entry name" value="DNA_methylase"/>
    <property type="match status" value="2"/>
</dbReference>
<feature type="active site" evidence="5">
    <location>
        <position position="354"/>
    </location>
</feature>
<evidence type="ECO:0000256" key="1">
    <source>
        <dbReference type="ARBA" id="ARBA00011975"/>
    </source>
</evidence>
<keyword evidence="7" id="KW-1185">Reference proteome</keyword>
<dbReference type="GO" id="GO:0003886">
    <property type="term" value="F:DNA (cytosine-5-)-methyltransferase activity"/>
    <property type="evidence" value="ECO:0007669"/>
    <property type="project" value="UniProtKB-EC"/>
</dbReference>
<protein>
    <recommendedName>
        <fullName evidence="1">DNA (cytosine-5-)-methyltransferase</fullName>
        <ecNumber evidence="1">2.1.1.37</ecNumber>
    </recommendedName>
</protein>
<organism evidence="6 7">
    <name type="scientific">Saxophila tyrrhenica</name>
    <dbReference type="NCBI Taxonomy" id="1690608"/>
    <lineage>
        <taxon>Eukaryota</taxon>
        <taxon>Fungi</taxon>
        <taxon>Dikarya</taxon>
        <taxon>Ascomycota</taxon>
        <taxon>Pezizomycotina</taxon>
        <taxon>Dothideomycetes</taxon>
        <taxon>Dothideomycetidae</taxon>
        <taxon>Mycosphaerellales</taxon>
        <taxon>Extremaceae</taxon>
        <taxon>Saxophila</taxon>
    </lineage>
</organism>